<dbReference type="PROSITE" id="PS51450">
    <property type="entry name" value="LRR"/>
    <property type="match status" value="4"/>
</dbReference>
<dbReference type="EMBL" id="CAKKLH010000013">
    <property type="protein sequence ID" value="CAH0099102.1"/>
    <property type="molecule type" value="Genomic_DNA"/>
</dbReference>
<protein>
    <recommendedName>
        <fullName evidence="8">LRRCT domain-containing protein</fullName>
    </recommendedName>
</protein>
<dbReference type="PRINTS" id="PR00019">
    <property type="entry name" value="LEURICHRPT"/>
</dbReference>
<feature type="transmembrane region" description="Helical" evidence="4">
    <location>
        <begin position="572"/>
        <end position="595"/>
    </location>
</feature>
<accession>A0A8J2WF09</accession>
<dbReference type="PANTHER" id="PTHR24373:SF384">
    <property type="entry name" value="LEUCINE RICH REPEAT CONTAINING 38"/>
    <property type="match status" value="1"/>
</dbReference>
<keyword evidence="4" id="KW-0812">Transmembrane</keyword>
<sequence>MVVSGFYLWVFVINVMVTSFSLPVGSIEVPTSNNGEAFNCPIEVCRCGLDPRGRVKVVCDRGDLGDPIPIRTMDPLTEVLIIAAPDDKPNSLTIGPIFQSLAKLEHLKIINSFVPAIGKHSFWGLRSLRTLDLSLNNISALVESNFRGLIALEDLRLDGNIIDSIPSAAFRHLPALKRLSLARNRLSEFVPRLFYGLHRLEELELSDNPLQDLEPEVFRDVRLLRTLRCRRCGLTYINPLLLHLLPDIITLDLGDNSFHYLDKNAFGDLSKLRHLYLDGNQVTVLTSGVLTGHNLTSLSLARNKMMTLDPASFINVSITELDLSYNRLQSLDPFVFLPLNQSLHNLKIGGNPLQVSHLWSSILSPRIQLNLSEFDVADIPIGGDQHFQTDLFSFHHGMKSLNLSGTSFNYLPVEVIRSLPSLRELDLSHNKLSSLTDLSLSALLALQSLRRIYLHGNPWYCDACVIGPMLKWMDISPASRHIKDGCRGLKTNAGNLTADYIDDDGAQPCPICQDPPSVAGVELPRLDHVNLPKCNYPPLLIDSQGLPSKPATAAGATLTPMGRFVIFLENPLYLALVFGVGVLVVAAVCAAFAIVSRHAASYYTNEEKRNKVGQMKVDSRVNDESEDLFPLTARGQHRGRIVKDENKGPRSDEQLKNAIDIESHQQLSKNNNGRTKNNTMDQLLPSSIRANGAVPITVTSRGVHCPVINGYPSSTEHHERSALF</sequence>
<dbReference type="InterPro" id="IPR050328">
    <property type="entry name" value="Dev_Immune_Receptor"/>
</dbReference>
<evidence type="ECO:0000256" key="1">
    <source>
        <dbReference type="ARBA" id="ARBA00022614"/>
    </source>
</evidence>
<dbReference type="OrthoDB" id="9229163at2759"/>
<feature type="chain" id="PRO_5035188385" description="LRRCT domain-containing protein" evidence="5">
    <location>
        <begin position="27"/>
        <end position="724"/>
    </location>
</feature>
<evidence type="ECO:0008006" key="8">
    <source>
        <dbReference type="Google" id="ProtNLM"/>
    </source>
</evidence>
<evidence type="ECO:0000313" key="7">
    <source>
        <dbReference type="Proteomes" id="UP000789390"/>
    </source>
</evidence>
<dbReference type="GO" id="GO:0005615">
    <property type="term" value="C:extracellular space"/>
    <property type="evidence" value="ECO:0007669"/>
    <property type="project" value="TreeGrafter"/>
</dbReference>
<keyword evidence="4" id="KW-1133">Transmembrane helix</keyword>
<gene>
    <name evidence="6" type="ORF">DGAL_LOCUS1211</name>
</gene>
<dbReference type="SMART" id="SM00365">
    <property type="entry name" value="LRR_SD22"/>
    <property type="match status" value="4"/>
</dbReference>
<name>A0A8J2WF09_9CRUS</name>
<keyword evidence="1" id="KW-0433">Leucine-rich repeat</keyword>
<dbReference type="Pfam" id="PF13855">
    <property type="entry name" value="LRR_8"/>
    <property type="match status" value="4"/>
</dbReference>
<keyword evidence="2 5" id="KW-0732">Signal</keyword>
<feature type="signal peptide" evidence="5">
    <location>
        <begin position="1"/>
        <end position="26"/>
    </location>
</feature>
<dbReference type="AlphaFoldDB" id="A0A8J2WF09"/>
<dbReference type="SUPFAM" id="SSF52058">
    <property type="entry name" value="L domain-like"/>
    <property type="match status" value="1"/>
</dbReference>
<keyword evidence="7" id="KW-1185">Reference proteome</keyword>
<reference evidence="6" key="1">
    <citation type="submission" date="2021-11" db="EMBL/GenBank/DDBJ databases">
        <authorList>
            <person name="Schell T."/>
        </authorList>
    </citation>
    <scope>NUCLEOTIDE SEQUENCE</scope>
    <source>
        <strain evidence="6">M5</strain>
    </source>
</reference>
<evidence type="ECO:0000256" key="2">
    <source>
        <dbReference type="ARBA" id="ARBA00022729"/>
    </source>
</evidence>
<evidence type="ECO:0000256" key="5">
    <source>
        <dbReference type="SAM" id="SignalP"/>
    </source>
</evidence>
<dbReference type="InterPro" id="IPR003591">
    <property type="entry name" value="Leu-rich_rpt_typical-subtyp"/>
</dbReference>
<dbReference type="InterPro" id="IPR001611">
    <property type="entry name" value="Leu-rich_rpt"/>
</dbReference>
<organism evidence="6 7">
    <name type="scientific">Daphnia galeata</name>
    <dbReference type="NCBI Taxonomy" id="27404"/>
    <lineage>
        <taxon>Eukaryota</taxon>
        <taxon>Metazoa</taxon>
        <taxon>Ecdysozoa</taxon>
        <taxon>Arthropoda</taxon>
        <taxon>Crustacea</taxon>
        <taxon>Branchiopoda</taxon>
        <taxon>Diplostraca</taxon>
        <taxon>Cladocera</taxon>
        <taxon>Anomopoda</taxon>
        <taxon>Daphniidae</taxon>
        <taxon>Daphnia</taxon>
    </lineage>
</organism>
<dbReference type="PANTHER" id="PTHR24373">
    <property type="entry name" value="SLIT RELATED LEUCINE-RICH REPEAT NEURONAL PROTEIN"/>
    <property type="match status" value="1"/>
</dbReference>
<evidence type="ECO:0000256" key="4">
    <source>
        <dbReference type="SAM" id="Phobius"/>
    </source>
</evidence>
<dbReference type="Pfam" id="PF13516">
    <property type="entry name" value="LRR_6"/>
    <property type="match status" value="1"/>
</dbReference>
<evidence type="ECO:0000256" key="3">
    <source>
        <dbReference type="ARBA" id="ARBA00022737"/>
    </source>
</evidence>
<keyword evidence="3" id="KW-0677">Repeat</keyword>
<keyword evidence="4" id="KW-0472">Membrane</keyword>
<evidence type="ECO:0000313" key="6">
    <source>
        <dbReference type="EMBL" id="CAH0099102.1"/>
    </source>
</evidence>
<dbReference type="SMART" id="SM00369">
    <property type="entry name" value="LRR_TYP"/>
    <property type="match status" value="9"/>
</dbReference>
<dbReference type="Gene3D" id="3.80.10.10">
    <property type="entry name" value="Ribonuclease Inhibitor"/>
    <property type="match status" value="3"/>
</dbReference>
<proteinExistence type="predicted"/>
<dbReference type="InterPro" id="IPR032675">
    <property type="entry name" value="LRR_dom_sf"/>
</dbReference>
<comment type="caution">
    <text evidence="6">The sequence shown here is derived from an EMBL/GenBank/DDBJ whole genome shotgun (WGS) entry which is preliminary data.</text>
</comment>
<dbReference type="Proteomes" id="UP000789390">
    <property type="component" value="Unassembled WGS sequence"/>
</dbReference>
<dbReference type="GO" id="GO:0031012">
    <property type="term" value="C:extracellular matrix"/>
    <property type="evidence" value="ECO:0007669"/>
    <property type="project" value="TreeGrafter"/>
</dbReference>